<evidence type="ECO:0000259" key="2">
    <source>
        <dbReference type="Pfam" id="PF11774"/>
    </source>
</evidence>
<dbReference type="Pfam" id="PF11774">
    <property type="entry name" value="Lsr2"/>
    <property type="match status" value="1"/>
</dbReference>
<dbReference type="Gene3D" id="3.30.60.230">
    <property type="entry name" value="Lsr2, dimerization domain"/>
    <property type="match status" value="1"/>
</dbReference>
<organism evidence="4 5">
    <name type="scientific">Nakamurella alba</name>
    <dbReference type="NCBI Taxonomy" id="2665158"/>
    <lineage>
        <taxon>Bacteria</taxon>
        <taxon>Bacillati</taxon>
        <taxon>Actinomycetota</taxon>
        <taxon>Actinomycetes</taxon>
        <taxon>Nakamurellales</taxon>
        <taxon>Nakamurellaceae</taxon>
        <taxon>Nakamurella</taxon>
    </lineage>
</organism>
<accession>A0A7K1FKM3</accession>
<name>A0A7K1FKM3_9ACTN</name>
<evidence type="ECO:0000313" key="4">
    <source>
        <dbReference type="EMBL" id="MTD14695.1"/>
    </source>
</evidence>
<dbReference type="EMBL" id="WLYK01000004">
    <property type="protein sequence ID" value="MTD14695.1"/>
    <property type="molecule type" value="Genomic_DNA"/>
</dbReference>
<comment type="caution">
    <text evidence="4">The sequence shown here is derived from an EMBL/GenBank/DDBJ whole genome shotgun (WGS) entry which is preliminary data.</text>
</comment>
<dbReference type="GO" id="GO:0003677">
    <property type="term" value="F:DNA binding"/>
    <property type="evidence" value="ECO:0007669"/>
    <property type="project" value="UniProtKB-KW"/>
</dbReference>
<keyword evidence="1" id="KW-0238">DNA-binding</keyword>
<dbReference type="InterPro" id="IPR036625">
    <property type="entry name" value="E3-bd_dom_sf"/>
</dbReference>
<dbReference type="InterPro" id="IPR024412">
    <property type="entry name" value="Lsr2_dim_dom"/>
</dbReference>
<dbReference type="Gene3D" id="4.10.320.10">
    <property type="entry name" value="E3-binding domain"/>
    <property type="match status" value="1"/>
</dbReference>
<evidence type="ECO:0000256" key="1">
    <source>
        <dbReference type="ARBA" id="ARBA00023125"/>
    </source>
</evidence>
<dbReference type="InterPro" id="IPR055370">
    <property type="entry name" value="Lsr2_DNA-bd"/>
</dbReference>
<feature type="domain" description="Lsr2 DNA-binding" evidence="3">
    <location>
        <begin position="81"/>
        <end position="111"/>
    </location>
</feature>
<dbReference type="RefSeq" id="WP_154768735.1">
    <property type="nucleotide sequence ID" value="NZ_WLYK01000004.1"/>
</dbReference>
<protein>
    <submittedName>
        <fullName evidence="4">Lsr2 family protein</fullName>
    </submittedName>
</protein>
<feature type="domain" description="Lsr2 dimerization" evidence="2">
    <location>
        <begin position="2"/>
        <end position="53"/>
    </location>
</feature>
<evidence type="ECO:0000259" key="3">
    <source>
        <dbReference type="Pfam" id="PF23359"/>
    </source>
</evidence>
<reference evidence="4 5" key="1">
    <citation type="submission" date="2019-11" db="EMBL/GenBank/DDBJ databases">
        <authorList>
            <person name="Jiang L.-Q."/>
        </authorList>
    </citation>
    <scope>NUCLEOTIDE SEQUENCE [LARGE SCALE GENOMIC DNA]</scope>
    <source>
        <strain evidence="4 5">YIM 132087</strain>
    </source>
</reference>
<proteinExistence type="predicted"/>
<dbReference type="InterPro" id="IPR042261">
    <property type="entry name" value="Lsr2-like_dimerization"/>
</dbReference>
<dbReference type="Proteomes" id="UP000460221">
    <property type="component" value="Unassembled WGS sequence"/>
</dbReference>
<dbReference type="GO" id="GO:0016746">
    <property type="term" value="F:acyltransferase activity"/>
    <property type="evidence" value="ECO:0007669"/>
    <property type="project" value="InterPro"/>
</dbReference>
<gene>
    <name evidence="4" type="ORF">GIS00_12165</name>
</gene>
<keyword evidence="5" id="KW-1185">Reference proteome</keyword>
<dbReference type="Pfam" id="PF23359">
    <property type="entry name" value="Lsr2_DNA-bd"/>
    <property type="match status" value="1"/>
</dbReference>
<evidence type="ECO:0000313" key="5">
    <source>
        <dbReference type="Proteomes" id="UP000460221"/>
    </source>
</evidence>
<dbReference type="AlphaFoldDB" id="A0A7K1FKM3"/>
<sequence length="113" mass="12330">MSVTMTDDLDGSKAAETVEFALDGAVYEIDLSKRNAAALRKALASYLAAGRRLPRTVKSRPIRAVADQTARERAEHRAYLSKVRTWAAANEMGVSDRGRIPQAVFDAYEAADS</sequence>